<dbReference type="Proteomes" id="UP000594637">
    <property type="component" value="Chromosome"/>
</dbReference>
<keyword evidence="5 9" id="KW-0064">Aspartyl protease</keyword>
<dbReference type="GO" id="GO:0006508">
    <property type="term" value="P:proteolysis"/>
    <property type="evidence" value="ECO:0007669"/>
    <property type="project" value="UniProtKB-KW"/>
</dbReference>
<dbReference type="Pfam" id="PF01252">
    <property type="entry name" value="Peptidase_A8"/>
    <property type="match status" value="1"/>
</dbReference>
<dbReference type="GO" id="GO:0005886">
    <property type="term" value="C:plasma membrane"/>
    <property type="evidence" value="ECO:0007669"/>
    <property type="project" value="UniProtKB-SubCell"/>
</dbReference>
<feature type="compositionally biased region" description="Polar residues" evidence="12">
    <location>
        <begin position="211"/>
        <end position="223"/>
    </location>
</feature>
<comment type="similarity">
    <text evidence="1 9 11">Belongs to the peptidase A8 family.</text>
</comment>
<feature type="transmembrane region" description="Helical" evidence="9">
    <location>
        <begin position="106"/>
        <end position="123"/>
    </location>
</feature>
<dbReference type="AlphaFoldDB" id="A0A7T0LM19"/>
<dbReference type="PANTHER" id="PTHR33695">
    <property type="entry name" value="LIPOPROTEIN SIGNAL PEPTIDASE"/>
    <property type="match status" value="1"/>
</dbReference>
<evidence type="ECO:0000256" key="7">
    <source>
        <dbReference type="ARBA" id="ARBA00022989"/>
    </source>
</evidence>
<evidence type="ECO:0000256" key="4">
    <source>
        <dbReference type="ARBA" id="ARBA00022692"/>
    </source>
</evidence>
<keyword evidence="7 9" id="KW-1133">Transmembrane helix</keyword>
<keyword evidence="6 9" id="KW-0378">Hydrolase</keyword>
<comment type="subcellular location">
    <subcellularLocation>
        <location evidence="9">Cell membrane</location>
        <topology evidence="9">Multi-pass membrane protein</topology>
    </subcellularLocation>
</comment>
<comment type="catalytic activity">
    <reaction evidence="9 10">
        <text>Release of signal peptides from bacterial membrane prolipoproteins. Hydrolyzes -Xaa-Yaa-Zaa-|-(S,diacylglyceryl)Cys-, in which Xaa is hydrophobic (preferably Leu), and Yaa (Ala or Ser) and Zaa (Gly or Ala) have small, neutral side chains.</text>
        <dbReference type="EC" id="3.4.23.36"/>
    </reaction>
</comment>
<dbReference type="InterPro" id="IPR001872">
    <property type="entry name" value="Peptidase_A8"/>
</dbReference>
<dbReference type="KEGG" id="arep:ID810_05090"/>
<feature type="transmembrane region" description="Helical" evidence="9">
    <location>
        <begin position="82"/>
        <end position="99"/>
    </location>
</feature>
<evidence type="ECO:0000256" key="3">
    <source>
        <dbReference type="ARBA" id="ARBA00022670"/>
    </source>
</evidence>
<feature type="compositionally biased region" description="Basic and acidic residues" evidence="12">
    <location>
        <begin position="177"/>
        <end position="189"/>
    </location>
</feature>
<name>A0A7T0LM19_9ACTO</name>
<dbReference type="GO" id="GO:0004190">
    <property type="term" value="F:aspartic-type endopeptidase activity"/>
    <property type="evidence" value="ECO:0007669"/>
    <property type="project" value="UniProtKB-UniRule"/>
</dbReference>
<evidence type="ECO:0000256" key="12">
    <source>
        <dbReference type="SAM" id="MobiDB-lite"/>
    </source>
</evidence>
<reference evidence="13 14" key="1">
    <citation type="submission" date="2020-11" db="EMBL/GenBank/DDBJ databases">
        <title>Actinomyces sp. ZJ750.</title>
        <authorList>
            <person name="Zhou J."/>
        </authorList>
    </citation>
    <scope>NUCLEOTIDE SEQUENCE [LARGE SCALE GENOMIC DNA]</scope>
    <source>
        <strain evidence="13 14">ZJ750</strain>
    </source>
</reference>
<evidence type="ECO:0000256" key="5">
    <source>
        <dbReference type="ARBA" id="ARBA00022750"/>
    </source>
</evidence>
<keyword evidence="14" id="KW-1185">Reference proteome</keyword>
<dbReference type="PANTHER" id="PTHR33695:SF1">
    <property type="entry name" value="LIPOPROTEIN SIGNAL PEPTIDASE"/>
    <property type="match status" value="1"/>
</dbReference>
<dbReference type="EMBL" id="CP063989">
    <property type="protein sequence ID" value="QPL06277.1"/>
    <property type="molecule type" value="Genomic_DNA"/>
</dbReference>
<feature type="region of interest" description="Disordered" evidence="12">
    <location>
        <begin position="177"/>
        <end position="223"/>
    </location>
</feature>
<feature type="active site" evidence="9">
    <location>
        <position position="153"/>
    </location>
</feature>
<evidence type="ECO:0000313" key="14">
    <source>
        <dbReference type="Proteomes" id="UP000594637"/>
    </source>
</evidence>
<evidence type="ECO:0000256" key="11">
    <source>
        <dbReference type="RuleBase" id="RU004181"/>
    </source>
</evidence>
<proteinExistence type="inferred from homology"/>
<sequence>MTPSAQDTPRSAAPTDRTRRTDHVRLLWVLAVVVVLIDQGTKAWAVSALADGRRVAVLGDLLGLVLLRNPGAAFSFATGQTWFFTLIATAVTVVVLRVSRRLGSRWWAIALGLVLGGAVGNLIDRLLRSPGALRGHVVDFIDYGGLFVGNVADIAIVAAAGVIMVLSLYGLEIDGSRAGRSKESEKPEESVELEGAEESEEPEDTAEELAVSSQEVADGTQQA</sequence>
<dbReference type="NCBIfam" id="TIGR00077">
    <property type="entry name" value="lspA"/>
    <property type="match status" value="1"/>
</dbReference>
<dbReference type="RefSeq" id="WP_166857756.1">
    <property type="nucleotide sequence ID" value="NZ_CP063989.1"/>
</dbReference>
<dbReference type="PRINTS" id="PR00781">
    <property type="entry name" value="LIPOSIGPTASE"/>
</dbReference>
<dbReference type="HAMAP" id="MF_00161">
    <property type="entry name" value="LspA"/>
    <property type="match status" value="1"/>
</dbReference>
<keyword evidence="3 9" id="KW-0645">Protease</keyword>
<evidence type="ECO:0000256" key="10">
    <source>
        <dbReference type="RuleBase" id="RU000594"/>
    </source>
</evidence>
<protein>
    <recommendedName>
        <fullName evidence="9">Lipoprotein signal peptidase</fullName>
        <ecNumber evidence="9">3.4.23.36</ecNumber>
    </recommendedName>
    <alternativeName>
        <fullName evidence="9">Prolipoprotein signal peptidase</fullName>
    </alternativeName>
    <alternativeName>
        <fullName evidence="9">Signal peptidase II</fullName>
        <shortName evidence="9">SPase II</shortName>
    </alternativeName>
</protein>
<comment type="pathway">
    <text evidence="9">Protein modification; lipoprotein biosynthesis (signal peptide cleavage).</text>
</comment>
<evidence type="ECO:0000256" key="6">
    <source>
        <dbReference type="ARBA" id="ARBA00022801"/>
    </source>
</evidence>
<evidence type="ECO:0000256" key="2">
    <source>
        <dbReference type="ARBA" id="ARBA00022475"/>
    </source>
</evidence>
<evidence type="ECO:0000256" key="1">
    <source>
        <dbReference type="ARBA" id="ARBA00006139"/>
    </source>
</evidence>
<feature type="transmembrane region" description="Helical" evidence="9">
    <location>
        <begin position="26"/>
        <end position="45"/>
    </location>
</feature>
<evidence type="ECO:0000256" key="8">
    <source>
        <dbReference type="ARBA" id="ARBA00023136"/>
    </source>
</evidence>
<keyword evidence="8 9" id="KW-0472">Membrane</keyword>
<dbReference type="EC" id="3.4.23.36" evidence="9"/>
<organism evidence="13 14">
    <name type="scientific">Actinomyces respiraculi</name>
    <dbReference type="NCBI Taxonomy" id="2744574"/>
    <lineage>
        <taxon>Bacteria</taxon>
        <taxon>Bacillati</taxon>
        <taxon>Actinomycetota</taxon>
        <taxon>Actinomycetes</taxon>
        <taxon>Actinomycetales</taxon>
        <taxon>Actinomycetaceae</taxon>
        <taxon>Actinomyces</taxon>
    </lineage>
</organism>
<feature type="active site" evidence="9">
    <location>
        <position position="139"/>
    </location>
</feature>
<feature type="compositionally biased region" description="Acidic residues" evidence="12">
    <location>
        <begin position="190"/>
        <end position="207"/>
    </location>
</feature>
<keyword evidence="2 9" id="KW-1003">Cell membrane</keyword>
<dbReference type="PROSITE" id="PS00855">
    <property type="entry name" value="SPASE_II"/>
    <property type="match status" value="1"/>
</dbReference>
<accession>A0A7T0LM19</accession>
<evidence type="ECO:0000313" key="13">
    <source>
        <dbReference type="EMBL" id="QPL06277.1"/>
    </source>
</evidence>
<keyword evidence="4 9" id="KW-0812">Transmembrane</keyword>
<gene>
    <name evidence="9 13" type="primary">lspA</name>
    <name evidence="13" type="ORF">ID810_05090</name>
</gene>
<dbReference type="UniPathway" id="UPA00665"/>
<evidence type="ECO:0000256" key="9">
    <source>
        <dbReference type="HAMAP-Rule" id="MF_00161"/>
    </source>
</evidence>
<comment type="function">
    <text evidence="9 10">This protein specifically catalyzes the removal of signal peptides from prolipoproteins.</text>
</comment>
<feature type="transmembrane region" description="Helical" evidence="9">
    <location>
        <begin position="143"/>
        <end position="171"/>
    </location>
</feature>